<evidence type="ECO:0000313" key="1">
    <source>
        <dbReference type="EMBL" id="KAJ9058483.1"/>
    </source>
</evidence>
<organism evidence="1 2">
    <name type="scientific">Entomophthora muscae</name>
    <dbReference type="NCBI Taxonomy" id="34485"/>
    <lineage>
        <taxon>Eukaryota</taxon>
        <taxon>Fungi</taxon>
        <taxon>Fungi incertae sedis</taxon>
        <taxon>Zoopagomycota</taxon>
        <taxon>Entomophthoromycotina</taxon>
        <taxon>Entomophthoromycetes</taxon>
        <taxon>Entomophthorales</taxon>
        <taxon>Entomophthoraceae</taxon>
        <taxon>Entomophthora</taxon>
    </lineage>
</organism>
<dbReference type="EMBL" id="QTSX02005721">
    <property type="protein sequence ID" value="KAJ9058483.1"/>
    <property type="molecule type" value="Genomic_DNA"/>
</dbReference>
<protein>
    <submittedName>
        <fullName evidence="1">Uncharacterized protein</fullName>
    </submittedName>
</protein>
<comment type="caution">
    <text evidence="1">The sequence shown here is derived from an EMBL/GenBank/DDBJ whole genome shotgun (WGS) entry which is preliminary data.</text>
</comment>
<reference evidence="1" key="1">
    <citation type="submission" date="2022-04" db="EMBL/GenBank/DDBJ databases">
        <title>Genome of the entomopathogenic fungus Entomophthora muscae.</title>
        <authorList>
            <person name="Elya C."/>
            <person name="Lovett B.R."/>
            <person name="Lee E."/>
            <person name="Macias A.M."/>
            <person name="Hajek A.E."/>
            <person name="De Bivort B.L."/>
            <person name="Kasson M.T."/>
            <person name="De Fine Licht H.H."/>
            <person name="Stajich J.E."/>
        </authorList>
    </citation>
    <scope>NUCLEOTIDE SEQUENCE</scope>
    <source>
        <strain evidence="1">Berkeley</strain>
    </source>
</reference>
<keyword evidence="2" id="KW-1185">Reference proteome</keyword>
<evidence type="ECO:0000313" key="2">
    <source>
        <dbReference type="Proteomes" id="UP001165960"/>
    </source>
</evidence>
<sequence>MLPTFTSPLSIETLLNCWLFLELSRYPPNLGLPLLLLEIPHQTGSAMLPLTLPGDTLLLLGSP</sequence>
<gene>
    <name evidence="1" type="ORF">DSO57_1011859</name>
</gene>
<accession>A0ACC2S863</accession>
<dbReference type="Proteomes" id="UP001165960">
    <property type="component" value="Unassembled WGS sequence"/>
</dbReference>
<name>A0ACC2S863_9FUNG</name>
<proteinExistence type="predicted"/>